<organism evidence="1 2">
    <name type="scientific">Dyadobacter luticola</name>
    <dbReference type="NCBI Taxonomy" id="1979387"/>
    <lineage>
        <taxon>Bacteria</taxon>
        <taxon>Pseudomonadati</taxon>
        <taxon>Bacteroidota</taxon>
        <taxon>Cytophagia</taxon>
        <taxon>Cytophagales</taxon>
        <taxon>Spirosomataceae</taxon>
        <taxon>Dyadobacter</taxon>
    </lineage>
</organism>
<proteinExistence type="predicted"/>
<dbReference type="OrthoDB" id="9810445at2"/>
<reference evidence="1 2" key="1">
    <citation type="submission" date="2019-05" db="EMBL/GenBank/DDBJ databases">
        <authorList>
            <person name="Qu J.-H."/>
        </authorList>
    </citation>
    <scope>NUCLEOTIDE SEQUENCE [LARGE SCALE GENOMIC DNA]</scope>
    <source>
        <strain evidence="1 2">T17</strain>
    </source>
</reference>
<evidence type="ECO:0000313" key="2">
    <source>
        <dbReference type="Proteomes" id="UP000306402"/>
    </source>
</evidence>
<dbReference type="EMBL" id="VCEJ01000004">
    <property type="protein sequence ID" value="TLV00702.1"/>
    <property type="molecule type" value="Genomic_DNA"/>
</dbReference>
<name>A0A5R9KWM4_9BACT</name>
<keyword evidence="2" id="KW-1185">Reference proteome</keyword>
<dbReference type="Proteomes" id="UP000306402">
    <property type="component" value="Unassembled WGS sequence"/>
</dbReference>
<dbReference type="RefSeq" id="WP_138366076.1">
    <property type="nucleotide sequence ID" value="NZ_VCEJ01000004.1"/>
</dbReference>
<gene>
    <name evidence="1" type="ORF">FEN17_14560</name>
</gene>
<evidence type="ECO:0008006" key="3">
    <source>
        <dbReference type="Google" id="ProtNLM"/>
    </source>
</evidence>
<protein>
    <recommendedName>
        <fullName evidence="3">Peptidase M48 domain-containing protein</fullName>
    </recommendedName>
</protein>
<dbReference type="AlphaFoldDB" id="A0A5R9KWM4"/>
<evidence type="ECO:0000313" key="1">
    <source>
        <dbReference type="EMBL" id="TLV00702.1"/>
    </source>
</evidence>
<accession>A0A5R9KWM4</accession>
<sequence length="70" mass="7611">MLADNSNTLINLTYSSELESQAGSSGIPEILSTHPLTAERIQAAKAAAREQTSIKDQSDLQNKWLRLGIN</sequence>
<comment type="caution">
    <text evidence="1">The sequence shown here is derived from an EMBL/GenBank/DDBJ whole genome shotgun (WGS) entry which is preliminary data.</text>
</comment>